<protein>
    <submittedName>
        <fullName evidence="1">Uncharacterized protein</fullName>
    </submittedName>
</protein>
<evidence type="ECO:0000313" key="2">
    <source>
        <dbReference type="Proteomes" id="UP000249260"/>
    </source>
</evidence>
<name>A0A328TY40_9BACL</name>
<gene>
    <name evidence="1" type="ORF">DL346_23490</name>
</gene>
<dbReference type="Proteomes" id="UP000249260">
    <property type="component" value="Unassembled WGS sequence"/>
</dbReference>
<accession>A0A328TY40</accession>
<sequence length="115" mass="13549">MDEQDTEGRSKYRDEQDIEVKSKYRNEHCSRMQRIRAKMCPWSTTLAGNVADSRVKVPVENYIVRECSEFEREVPVEHYIGGNVADSRVKVLVEHYIVRECSEFVRRCARGALHW</sequence>
<dbReference type="EMBL" id="QLUW01000005">
    <property type="protein sequence ID" value="RAP74041.1"/>
    <property type="molecule type" value="Genomic_DNA"/>
</dbReference>
<comment type="caution">
    <text evidence="1">The sequence shown here is derived from an EMBL/GenBank/DDBJ whole genome shotgun (WGS) entry which is preliminary data.</text>
</comment>
<evidence type="ECO:0000313" key="1">
    <source>
        <dbReference type="EMBL" id="RAP74041.1"/>
    </source>
</evidence>
<keyword evidence="2" id="KW-1185">Reference proteome</keyword>
<organism evidence="1 2">
    <name type="scientific">Paenibacillus montanisoli</name>
    <dbReference type="NCBI Taxonomy" id="2081970"/>
    <lineage>
        <taxon>Bacteria</taxon>
        <taxon>Bacillati</taxon>
        <taxon>Bacillota</taxon>
        <taxon>Bacilli</taxon>
        <taxon>Bacillales</taxon>
        <taxon>Paenibacillaceae</taxon>
        <taxon>Paenibacillus</taxon>
    </lineage>
</organism>
<dbReference type="AlphaFoldDB" id="A0A328TY40"/>
<reference evidence="1 2" key="1">
    <citation type="submission" date="2018-06" db="EMBL/GenBank/DDBJ databases">
        <title>Paenibacillus montanisoli sp. nov., isolated from mountain area soil.</title>
        <authorList>
            <person name="Wu M."/>
        </authorList>
    </citation>
    <scope>NUCLEOTIDE SEQUENCE [LARGE SCALE GENOMIC DNA]</scope>
    <source>
        <strain evidence="1 2">RA17</strain>
    </source>
</reference>
<proteinExistence type="predicted"/>